<name>A0A0F9TNL4_9ZZZZ</name>
<evidence type="ECO:0000313" key="2">
    <source>
        <dbReference type="EMBL" id="KKN76507.1"/>
    </source>
</evidence>
<feature type="region of interest" description="Disordered" evidence="1">
    <location>
        <begin position="1"/>
        <end position="32"/>
    </location>
</feature>
<evidence type="ECO:0000256" key="1">
    <source>
        <dbReference type="SAM" id="MobiDB-lite"/>
    </source>
</evidence>
<reference evidence="2" key="1">
    <citation type="journal article" date="2015" name="Nature">
        <title>Complex archaea that bridge the gap between prokaryotes and eukaryotes.</title>
        <authorList>
            <person name="Spang A."/>
            <person name="Saw J.H."/>
            <person name="Jorgensen S.L."/>
            <person name="Zaremba-Niedzwiedzka K."/>
            <person name="Martijn J."/>
            <person name="Lind A.E."/>
            <person name="van Eijk R."/>
            <person name="Schleper C."/>
            <person name="Guy L."/>
            <person name="Ettema T.J."/>
        </authorList>
    </citation>
    <scope>NUCLEOTIDE SEQUENCE</scope>
</reference>
<proteinExistence type="predicted"/>
<protein>
    <submittedName>
        <fullName evidence="2">Uncharacterized protein</fullName>
    </submittedName>
</protein>
<dbReference type="EMBL" id="LAZR01000295">
    <property type="protein sequence ID" value="KKN76507.1"/>
    <property type="molecule type" value="Genomic_DNA"/>
</dbReference>
<dbReference type="AlphaFoldDB" id="A0A0F9TNL4"/>
<feature type="compositionally biased region" description="Basic and acidic residues" evidence="1">
    <location>
        <begin position="1"/>
        <end position="24"/>
    </location>
</feature>
<accession>A0A0F9TNL4</accession>
<sequence>MPYRDKTKQKEAVRRAVDKHRGITEEGSEGITSTPNVIPNVIPCCCEEHRWIIENAKGRTWGNVYPKQPDGTIEPPDQYAPHGYYWRGGLKLRRTFTPNIEVLGITQAQGVQHIAKSLSKQVRDLDGNKVTLASMVFCGGVRLDELV</sequence>
<organism evidence="2">
    <name type="scientific">marine sediment metagenome</name>
    <dbReference type="NCBI Taxonomy" id="412755"/>
    <lineage>
        <taxon>unclassified sequences</taxon>
        <taxon>metagenomes</taxon>
        <taxon>ecological metagenomes</taxon>
    </lineage>
</organism>
<comment type="caution">
    <text evidence="2">The sequence shown here is derived from an EMBL/GenBank/DDBJ whole genome shotgun (WGS) entry which is preliminary data.</text>
</comment>
<gene>
    <name evidence="2" type="ORF">LCGC14_0370160</name>
</gene>